<dbReference type="InterPro" id="IPR000276">
    <property type="entry name" value="GPCR_Rhodpsn"/>
</dbReference>
<dbReference type="PRINTS" id="PR00237">
    <property type="entry name" value="GPCRRHODOPSN"/>
</dbReference>
<keyword evidence="2" id="KW-1003">Cell membrane</keyword>
<dbReference type="SUPFAM" id="SSF81321">
    <property type="entry name" value="Family A G protein-coupled receptor-like"/>
    <property type="match status" value="1"/>
</dbReference>
<dbReference type="AlphaFoldDB" id="K1QHI8"/>
<feature type="domain" description="G-protein coupled receptors family 1 profile" evidence="13">
    <location>
        <begin position="57"/>
        <end position="309"/>
    </location>
</feature>
<reference evidence="14" key="1">
    <citation type="journal article" date="2012" name="Nature">
        <title>The oyster genome reveals stress adaptation and complexity of shell formation.</title>
        <authorList>
            <person name="Zhang G."/>
            <person name="Fang X."/>
            <person name="Guo X."/>
            <person name="Li L."/>
            <person name="Luo R."/>
            <person name="Xu F."/>
            <person name="Yang P."/>
            <person name="Zhang L."/>
            <person name="Wang X."/>
            <person name="Qi H."/>
            <person name="Xiong Z."/>
            <person name="Que H."/>
            <person name="Xie Y."/>
            <person name="Holland P.W."/>
            <person name="Paps J."/>
            <person name="Zhu Y."/>
            <person name="Wu F."/>
            <person name="Chen Y."/>
            <person name="Wang J."/>
            <person name="Peng C."/>
            <person name="Meng J."/>
            <person name="Yang L."/>
            <person name="Liu J."/>
            <person name="Wen B."/>
            <person name="Zhang N."/>
            <person name="Huang Z."/>
            <person name="Zhu Q."/>
            <person name="Feng Y."/>
            <person name="Mount A."/>
            <person name="Hedgecock D."/>
            <person name="Xu Z."/>
            <person name="Liu Y."/>
            <person name="Domazet-Loso T."/>
            <person name="Du Y."/>
            <person name="Sun X."/>
            <person name="Zhang S."/>
            <person name="Liu B."/>
            <person name="Cheng P."/>
            <person name="Jiang X."/>
            <person name="Li J."/>
            <person name="Fan D."/>
            <person name="Wang W."/>
            <person name="Fu W."/>
            <person name="Wang T."/>
            <person name="Wang B."/>
            <person name="Zhang J."/>
            <person name="Peng Z."/>
            <person name="Li Y."/>
            <person name="Li N."/>
            <person name="Wang J."/>
            <person name="Chen M."/>
            <person name="He Y."/>
            <person name="Tan F."/>
            <person name="Song X."/>
            <person name="Zheng Q."/>
            <person name="Huang R."/>
            <person name="Yang H."/>
            <person name="Du X."/>
            <person name="Chen L."/>
            <person name="Yang M."/>
            <person name="Gaffney P.M."/>
            <person name="Wang S."/>
            <person name="Luo L."/>
            <person name="She Z."/>
            <person name="Ming Y."/>
            <person name="Huang W."/>
            <person name="Zhang S."/>
            <person name="Huang B."/>
            <person name="Zhang Y."/>
            <person name="Qu T."/>
            <person name="Ni P."/>
            <person name="Miao G."/>
            <person name="Wang J."/>
            <person name="Wang Q."/>
            <person name="Steinberg C.E."/>
            <person name="Wang H."/>
            <person name="Li N."/>
            <person name="Qian L."/>
            <person name="Zhang G."/>
            <person name="Li Y."/>
            <person name="Yang H."/>
            <person name="Liu X."/>
            <person name="Wang J."/>
            <person name="Yin Y."/>
            <person name="Wang J."/>
        </authorList>
    </citation>
    <scope>NUCLEOTIDE SEQUENCE [LARGE SCALE GENOMIC DNA]</scope>
    <source>
        <strain evidence="14">05x7-T-G4-1.051#20</strain>
    </source>
</reference>
<dbReference type="GO" id="GO:0005886">
    <property type="term" value="C:plasma membrane"/>
    <property type="evidence" value="ECO:0007669"/>
    <property type="project" value="UniProtKB-SubCell"/>
</dbReference>
<gene>
    <name evidence="14" type="ORF">CGI_10021612</name>
</gene>
<evidence type="ECO:0000256" key="1">
    <source>
        <dbReference type="ARBA" id="ARBA00004651"/>
    </source>
</evidence>
<feature type="transmembrane region" description="Helical" evidence="12">
    <location>
        <begin position="44"/>
        <end position="65"/>
    </location>
</feature>
<dbReference type="PANTHER" id="PTHR11866:SF16">
    <property type="entry name" value="PROSTAGLANDIN E2 RECEPTOR EP4 SUBTYPE-LIKE PROTEIN"/>
    <property type="match status" value="1"/>
</dbReference>
<feature type="transmembrane region" description="Helical" evidence="12">
    <location>
        <begin position="255"/>
        <end position="274"/>
    </location>
</feature>
<dbReference type="GO" id="GO:0007189">
    <property type="term" value="P:adenylate cyclase-activating G protein-coupled receptor signaling pathway"/>
    <property type="evidence" value="ECO:0007669"/>
    <property type="project" value="TreeGrafter"/>
</dbReference>
<dbReference type="PROSITE" id="PS00237">
    <property type="entry name" value="G_PROTEIN_RECEP_F1_1"/>
    <property type="match status" value="1"/>
</dbReference>
<dbReference type="FunCoup" id="K1QHI8">
    <property type="interactions" value="75"/>
</dbReference>
<evidence type="ECO:0000256" key="12">
    <source>
        <dbReference type="SAM" id="Phobius"/>
    </source>
</evidence>
<comment type="similarity">
    <text evidence="10">Belongs to the G-protein coupled receptor 1 family.</text>
</comment>
<keyword evidence="4 12" id="KW-1133">Transmembrane helix</keyword>
<feature type="transmembrane region" description="Helical" evidence="12">
    <location>
        <begin position="77"/>
        <end position="98"/>
    </location>
</feature>
<dbReference type="CDD" id="cd14981">
    <property type="entry name" value="7tmA_Prostanoid_R"/>
    <property type="match status" value="1"/>
</dbReference>
<dbReference type="InParanoid" id="K1QHI8"/>
<dbReference type="PRINTS" id="PR01788">
    <property type="entry name" value="PROSTANOIDR"/>
</dbReference>
<sequence length="359" mass="40748">MYVSYYNTTDVDNESTTSTEAVIAVTNSTPQHNFSTTTHIYENIAPVTLLFFFGVAGNIIAVLVLFCSSKTHKWRPFYKLVCGLAISDGGGILASYPIAEYRYISNFEYVFPKHLCDYLGFVFMFTLMSSAMIVCCMSIDRFFAIFFPFLYNTPTKNRRTWIMLGIVWILAGVLSSLHLYGLGASMNYYPGSWCFLDFIDMSVTSKVIYSYIYATTGAIVVIMTVFINFLVIIFFIRNKFSKTATKTKRNDLPVVLFLLAIVVLFTSCWAPLMVNVFQHATFSVSGQGKTELTFLRMAVTNSVIDPWLYILFRKENLVMLVNFGNRLLGRNNSPRPSNTSRSRDSQKTNNETIKTISTM</sequence>
<evidence type="ECO:0000256" key="8">
    <source>
        <dbReference type="ARBA" id="ARBA00023180"/>
    </source>
</evidence>
<evidence type="ECO:0000256" key="11">
    <source>
        <dbReference type="SAM" id="MobiDB-lite"/>
    </source>
</evidence>
<dbReference type="GO" id="GO:0004930">
    <property type="term" value="F:G protein-coupled receptor activity"/>
    <property type="evidence" value="ECO:0007669"/>
    <property type="project" value="UniProtKB-KW"/>
</dbReference>
<evidence type="ECO:0000259" key="13">
    <source>
        <dbReference type="PROSITE" id="PS50262"/>
    </source>
</evidence>
<keyword evidence="5 10" id="KW-0297">G-protein coupled receptor</keyword>
<evidence type="ECO:0000256" key="4">
    <source>
        <dbReference type="ARBA" id="ARBA00022989"/>
    </source>
</evidence>
<dbReference type="HOGENOM" id="CLU_045991_0_0_1"/>
<evidence type="ECO:0000256" key="3">
    <source>
        <dbReference type="ARBA" id="ARBA00022692"/>
    </source>
</evidence>
<evidence type="ECO:0000256" key="9">
    <source>
        <dbReference type="ARBA" id="ARBA00023224"/>
    </source>
</evidence>
<dbReference type="PROSITE" id="PS50262">
    <property type="entry name" value="G_PROTEIN_RECEP_F1_2"/>
    <property type="match status" value="1"/>
</dbReference>
<dbReference type="Pfam" id="PF00001">
    <property type="entry name" value="7tm_1"/>
    <property type="match status" value="1"/>
</dbReference>
<dbReference type="EMBL" id="JH818141">
    <property type="protein sequence ID" value="EKC28305.1"/>
    <property type="molecule type" value="Genomic_DNA"/>
</dbReference>
<keyword evidence="9 10" id="KW-0807">Transducer</keyword>
<dbReference type="Gene3D" id="1.20.1070.10">
    <property type="entry name" value="Rhodopsin 7-helix transmembrane proteins"/>
    <property type="match status" value="1"/>
</dbReference>
<name>K1QHI8_MAGGI</name>
<feature type="transmembrane region" description="Helical" evidence="12">
    <location>
        <begin position="118"/>
        <end position="139"/>
    </location>
</feature>
<organism evidence="14">
    <name type="scientific">Magallana gigas</name>
    <name type="common">Pacific oyster</name>
    <name type="synonym">Crassostrea gigas</name>
    <dbReference type="NCBI Taxonomy" id="29159"/>
    <lineage>
        <taxon>Eukaryota</taxon>
        <taxon>Metazoa</taxon>
        <taxon>Spiralia</taxon>
        <taxon>Lophotrochozoa</taxon>
        <taxon>Mollusca</taxon>
        <taxon>Bivalvia</taxon>
        <taxon>Autobranchia</taxon>
        <taxon>Pteriomorphia</taxon>
        <taxon>Ostreida</taxon>
        <taxon>Ostreoidea</taxon>
        <taxon>Ostreidae</taxon>
        <taxon>Magallana</taxon>
    </lineage>
</organism>
<keyword evidence="6 12" id="KW-0472">Membrane</keyword>
<dbReference type="PANTHER" id="PTHR11866">
    <property type="entry name" value="G-PROTEIN COUPLED RECEPTOR FAMILY 1 MEMBER"/>
    <property type="match status" value="1"/>
</dbReference>
<dbReference type="InterPro" id="IPR017452">
    <property type="entry name" value="GPCR_Rhodpsn_7TM"/>
</dbReference>
<keyword evidence="3 10" id="KW-0812">Transmembrane</keyword>
<accession>K1QHI8</accession>
<keyword evidence="8" id="KW-0325">Glycoprotein</keyword>
<dbReference type="InterPro" id="IPR008365">
    <property type="entry name" value="Prostanoid_rcpt"/>
</dbReference>
<feature type="transmembrane region" description="Helical" evidence="12">
    <location>
        <begin position="160"/>
        <end position="180"/>
    </location>
</feature>
<evidence type="ECO:0000313" key="14">
    <source>
        <dbReference type="EMBL" id="EKC28305.1"/>
    </source>
</evidence>
<keyword evidence="7 10" id="KW-0675">Receptor</keyword>
<feature type="region of interest" description="Disordered" evidence="11">
    <location>
        <begin position="331"/>
        <end position="359"/>
    </location>
</feature>
<feature type="compositionally biased region" description="Low complexity" evidence="11">
    <location>
        <begin position="331"/>
        <end position="340"/>
    </location>
</feature>
<evidence type="ECO:0000256" key="7">
    <source>
        <dbReference type="ARBA" id="ARBA00023170"/>
    </source>
</evidence>
<comment type="subcellular location">
    <subcellularLocation>
        <location evidence="1">Cell membrane</location>
        <topology evidence="1">Multi-pass membrane protein</topology>
    </subcellularLocation>
</comment>
<evidence type="ECO:0000256" key="6">
    <source>
        <dbReference type="ARBA" id="ARBA00023136"/>
    </source>
</evidence>
<dbReference type="GO" id="GO:0007204">
    <property type="term" value="P:positive regulation of cytosolic calcium ion concentration"/>
    <property type="evidence" value="ECO:0007669"/>
    <property type="project" value="TreeGrafter"/>
</dbReference>
<proteinExistence type="inferred from homology"/>
<evidence type="ECO:0000256" key="2">
    <source>
        <dbReference type="ARBA" id="ARBA00022475"/>
    </source>
</evidence>
<protein>
    <submittedName>
        <fullName evidence="14">Prostaglandin E2 receptor EP4 subtype</fullName>
    </submittedName>
</protein>
<evidence type="ECO:0000256" key="10">
    <source>
        <dbReference type="RuleBase" id="RU000688"/>
    </source>
</evidence>
<evidence type="ECO:0000256" key="5">
    <source>
        <dbReference type="ARBA" id="ARBA00023040"/>
    </source>
</evidence>
<feature type="transmembrane region" description="Helical" evidence="12">
    <location>
        <begin position="294"/>
        <end position="312"/>
    </location>
</feature>
<feature type="compositionally biased region" description="Polar residues" evidence="11">
    <location>
        <begin position="347"/>
        <end position="359"/>
    </location>
</feature>
<feature type="transmembrane region" description="Helical" evidence="12">
    <location>
        <begin position="211"/>
        <end position="235"/>
    </location>
</feature>